<keyword evidence="1" id="KW-0812">Transmembrane</keyword>
<keyword evidence="1" id="KW-1133">Transmembrane helix</keyword>
<evidence type="ECO:0000313" key="2">
    <source>
        <dbReference type="EMBL" id="KAF2437134.1"/>
    </source>
</evidence>
<organism evidence="2 3">
    <name type="scientific">Tothia fuscella</name>
    <dbReference type="NCBI Taxonomy" id="1048955"/>
    <lineage>
        <taxon>Eukaryota</taxon>
        <taxon>Fungi</taxon>
        <taxon>Dikarya</taxon>
        <taxon>Ascomycota</taxon>
        <taxon>Pezizomycotina</taxon>
        <taxon>Dothideomycetes</taxon>
        <taxon>Pleosporomycetidae</taxon>
        <taxon>Venturiales</taxon>
        <taxon>Cylindrosympodiaceae</taxon>
        <taxon>Tothia</taxon>
    </lineage>
</organism>
<dbReference type="EMBL" id="MU007009">
    <property type="protein sequence ID" value="KAF2437134.1"/>
    <property type="molecule type" value="Genomic_DNA"/>
</dbReference>
<protein>
    <recommendedName>
        <fullName evidence="4">Glycosyltransferase family 69 protein</fullName>
    </recommendedName>
</protein>
<comment type="caution">
    <text evidence="2">The sequence shown here is derived from an EMBL/GenBank/DDBJ whole genome shotgun (WGS) entry which is preliminary data.</text>
</comment>
<dbReference type="InterPro" id="IPR021047">
    <property type="entry name" value="Mannosyltransferase_CMT1"/>
</dbReference>
<dbReference type="AlphaFoldDB" id="A0A9P4U3R1"/>
<evidence type="ECO:0000313" key="3">
    <source>
        <dbReference type="Proteomes" id="UP000800235"/>
    </source>
</evidence>
<accession>A0A9P4U3R1</accession>
<name>A0A9P4U3R1_9PEZI</name>
<dbReference type="PANTHER" id="PTHR34144:SF8">
    <property type="entry name" value="GLYCOSYLTRANSFERASE FAMILY 69 PROTEIN"/>
    <property type="match status" value="1"/>
</dbReference>
<evidence type="ECO:0000256" key="1">
    <source>
        <dbReference type="SAM" id="Phobius"/>
    </source>
</evidence>
<dbReference type="PANTHER" id="PTHR34144">
    <property type="entry name" value="CHROMOSOME 8, WHOLE GENOME SHOTGUN SEQUENCE"/>
    <property type="match status" value="1"/>
</dbReference>
<evidence type="ECO:0008006" key="4">
    <source>
        <dbReference type="Google" id="ProtNLM"/>
    </source>
</evidence>
<feature type="transmembrane region" description="Helical" evidence="1">
    <location>
        <begin position="68"/>
        <end position="90"/>
    </location>
</feature>
<gene>
    <name evidence="2" type="ORF">EJ08DRAFT_602097</name>
</gene>
<dbReference type="OrthoDB" id="262547at2759"/>
<dbReference type="Proteomes" id="UP000800235">
    <property type="component" value="Unassembled WGS sequence"/>
</dbReference>
<keyword evidence="1" id="KW-0472">Membrane</keyword>
<keyword evidence="3" id="KW-1185">Reference proteome</keyword>
<dbReference type="Pfam" id="PF11735">
    <property type="entry name" value="CAP59_mtransfer"/>
    <property type="match status" value="1"/>
</dbReference>
<proteinExistence type="predicted"/>
<reference evidence="2" key="1">
    <citation type="journal article" date="2020" name="Stud. Mycol.">
        <title>101 Dothideomycetes genomes: a test case for predicting lifestyles and emergence of pathogens.</title>
        <authorList>
            <person name="Haridas S."/>
            <person name="Albert R."/>
            <person name="Binder M."/>
            <person name="Bloem J."/>
            <person name="Labutti K."/>
            <person name="Salamov A."/>
            <person name="Andreopoulos B."/>
            <person name="Baker S."/>
            <person name="Barry K."/>
            <person name="Bills G."/>
            <person name="Bluhm B."/>
            <person name="Cannon C."/>
            <person name="Castanera R."/>
            <person name="Culley D."/>
            <person name="Daum C."/>
            <person name="Ezra D."/>
            <person name="Gonzalez J."/>
            <person name="Henrissat B."/>
            <person name="Kuo A."/>
            <person name="Liang C."/>
            <person name="Lipzen A."/>
            <person name="Lutzoni F."/>
            <person name="Magnuson J."/>
            <person name="Mondo S."/>
            <person name="Nolan M."/>
            <person name="Ohm R."/>
            <person name="Pangilinan J."/>
            <person name="Park H.-J."/>
            <person name="Ramirez L."/>
            <person name="Alfaro M."/>
            <person name="Sun H."/>
            <person name="Tritt A."/>
            <person name="Yoshinaga Y."/>
            <person name="Zwiers L.-H."/>
            <person name="Turgeon B."/>
            <person name="Goodwin S."/>
            <person name="Spatafora J."/>
            <person name="Crous P."/>
            <person name="Grigoriev I."/>
        </authorList>
    </citation>
    <scope>NUCLEOTIDE SEQUENCE</scope>
    <source>
        <strain evidence="2">CBS 130266</strain>
    </source>
</reference>
<sequence length="522" mass="59404">MVTHRRNDESQRLVRDSFDSTSSDFELDDFLADDYKDRTHRKRISLSSFLPWRTSPPHSPRPGRWRRLLGRTFTAFAAFLLILIIATPFFNPSYSRRPPHYTGSNPNNEKVFIAANIVDVDLIKGPWGKAVIELVDLLGSENVFLSIYENDSGEATTLALQELGRSVKCKTAIISDHIDLDSFPSVQILPNNHLVKRIQYLAQVRNMAIEPLNSANTDMGPFDKLLFINDVVFSPADAADLLFATNIGKDGRTQYHAACAMDFINPFKFYDTFATRDSEGYGAGVPFYPWFSKAGSGISRSDVQAGKDAVRVKSCWGGMTAFEAKWFARNNSSSETNSVGMTPIQFRASEELFWDASECCLVHADLSAMASLHPQGWRDGNEFDGGFYINPYVRVAYDERTFGWLNFIRRFEKLFSWPQGWINWLASRPAFQPRRDLEPGVESDHREWIYDGPTDVEEEEKLRKREYSDLDIRLNGHWETVKRIAKPGGFCGNRQLLVLKKHRKAGERMWERIGPPPGANDA</sequence>